<dbReference type="InterPro" id="IPR018838">
    <property type="entry name" value="ZGRF1-like_N"/>
</dbReference>
<feature type="domain" description="DNA2/NAM7 helicase helicase" evidence="4">
    <location>
        <begin position="677"/>
        <end position="773"/>
    </location>
</feature>
<feature type="compositionally biased region" description="Low complexity" evidence="2">
    <location>
        <begin position="267"/>
        <end position="286"/>
    </location>
</feature>
<dbReference type="Pfam" id="PF13086">
    <property type="entry name" value="AAA_11"/>
    <property type="match status" value="1"/>
</dbReference>
<dbReference type="InParanoid" id="A0A1C7NI64"/>
<feature type="compositionally biased region" description="Polar residues" evidence="2">
    <location>
        <begin position="176"/>
        <end position="207"/>
    </location>
</feature>
<name>A0A1C7NI64_9FUNG</name>
<dbReference type="PANTHER" id="PTHR10887:SF518">
    <property type="entry name" value="RNA HELICASE NONSENSE MRNA REDUCING FACTOR"/>
    <property type="match status" value="1"/>
</dbReference>
<feature type="compositionally biased region" description="Polar residues" evidence="2">
    <location>
        <begin position="153"/>
        <end position="168"/>
    </location>
</feature>
<reference evidence="6 7" key="1">
    <citation type="submission" date="2016-03" db="EMBL/GenBank/DDBJ databases">
        <title>Choanephora cucurbitarum.</title>
        <authorList>
            <person name="Min B."/>
            <person name="Park H."/>
            <person name="Park J.-H."/>
            <person name="Shin H.-D."/>
            <person name="Choi I.-G."/>
        </authorList>
    </citation>
    <scope>NUCLEOTIDE SEQUENCE [LARGE SCALE GENOMIC DNA]</scope>
    <source>
        <strain evidence="6 7">KUS-F28377</strain>
    </source>
</reference>
<dbReference type="Proteomes" id="UP000093000">
    <property type="component" value="Unassembled WGS sequence"/>
</dbReference>
<feature type="region of interest" description="Disordered" evidence="2">
    <location>
        <begin position="77"/>
        <end position="134"/>
    </location>
</feature>
<proteinExistence type="predicted"/>
<evidence type="ECO:0000259" key="5">
    <source>
        <dbReference type="Pfam" id="PF13087"/>
    </source>
</evidence>
<evidence type="ECO:0000259" key="3">
    <source>
        <dbReference type="Pfam" id="PF10382"/>
    </source>
</evidence>
<dbReference type="InterPro" id="IPR041679">
    <property type="entry name" value="DNA2/NAM7-like_C"/>
</dbReference>
<feature type="compositionally biased region" description="Polar residues" evidence="2">
    <location>
        <begin position="245"/>
        <end position="260"/>
    </location>
</feature>
<gene>
    <name evidence="6" type="primary">Zgrf1</name>
    <name evidence="6" type="ORF">A0J61_03248</name>
</gene>
<dbReference type="InterPro" id="IPR045055">
    <property type="entry name" value="DNA2/NAM7-like"/>
</dbReference>
<protein>
    <submittedName>
        <fullName evidence="6">Protein ZGRF1</fullName>
    </submittedName>
</protein>
<evidence type="ECO:0000313" key="7">
    <source>
        <dbReference type="Proteomes" id="UP000093000"/>
    </source>
</evidence>
<dbReference type="InterPro" id="IPR047187">
    <property type="entry name" value="SF1_C_Upf1"/>
</dbReference>
<dbReference type="Pfam" id="PF13087">
    <property type="entry name" value="AAA_12"/>
    <property type="match status" value="1"/>
</dbReference>
<feature type="domain" description="DNA2/NAM7 helicase-like C-terminal" evidence="5">
    <location>
        <begin position="785"/>
        <end position="980"/>
    </location>
</feature>
<feature type="region of interest" description="Disordered" evidence="2">
    <location>
        <begin position="148"/>
        <end position="286"/>
    </location>
</feature>
<dbReference type="InterPro" id="IPR027417">
    <property type="entry name" value="P-loop_NTPase"/>
</dbReference>
<evidence type="ECO:0000256" key="1">
    <source>
        <dbReference type="SAM" id="Coils"/>
    </source>
</evidence>
<feature type="coiled-coil region" evidence="1">
    <location>
        <begin position="664"/>
        <end position="691"/>
    </location>
</feature>
<dbReference type="STRING" id="101091.A0A1C7NI64"/>
<comment type="caution">
    <text evidence="6">The sequence shown here is derived from an EMBL/GenBank/DDBJ whole genome shotgun (WGS) entry which is preliminary data.</text>
</comment>
<feature type="compositionally biased region" description="Pro residues" evidence="2">
    <location>
        <begin position="94"/>
        <end position="112"/>
    </location>
</feature>
<dbReference type="SUPFAM" id="SSF52540">
    <property type="entry name" value="P-loop containing nucleoside triphosphate hydrolases"/>
    <property type="match status" value="1"/>
</dbReference>
<evidence type="ECO:0000256" key="2">
    <source>
        <dbReference type="SAM" id="MobiDB-lite"/>
    </source>
</evidence>
<dbReference type="Pfam" id="PF10382">
    <property type="entry name" value="ZGRF1-like_N"/>
    <property type="match status" value="1"/>
</dbReference>
<dbReference type="EMBL" id="LUGH01000136">
    <property type="protein sequence ID" value="OBZ88708.1"/>
    <property type="molecule type" value="Genomic_DNA"/>
</dbReference>
<organism evidence="6 7">
    <name type="scientific">Choanephora cucurbitarum</name>
    <dbReference type="NCBI Taxonomy" id="101091"/>
    <lineage>
        <taxon>Eukaryota</taxon>
        <taxon>Fungi</taxon>
        <taxon>Fungi incertae sedis</taxon>
        <taxon>Mucoromycota</taxon>
        <taxon>Mucoromycotina</taxon>
        <taxon>Mucoromycetes</taxon>
        <taxon>Mucorales</taxon>
        <taxon>Mucorineae</taxon>
        <taxon>Choanephoraceae</taxon>
        <taxon>Choanephoroideae</taxon>
        <taxon>Choanephora</taxon>
    </lineage>
</organism>
<keyword evidence="1" id="KW-0175">Coiled coil</keyword>
<sequence>MTDTTISHFVVLFTAQKHKKFKTWQDGTLKYYSANKKLVLIDEKGYSIDRKFHKGGLPSIGDELEFDGHLVTVEECQSTEDSIDTASTTVQPVSRPPQPPPTLSRPSPPPQSALPKKRMPNNDPVTVDDPMELDTPIVNSFQPLKRARMGLSKRTSSVLHQHIQSIPTSNPPVDHTVSNTSRHSINRLEANSTSRSLSNITSHPAENSTDRSVADTTSHPNLNTTTDDTHHSTTMTTNEDTSTSSFQPASAIPTEQQPSGPSKPFKSPIDPSQTPSSSSSAQSSLQFPNSRKALSILKSKAYPKRSKVIPSHFISVIDYRDRLTKTIYEHLEILLINYGMYFHSMYEKFGKTKRGQELERTMRSKGIGLYVQSELKGNIQQYSPRLRLMIRSNREHHSKYNKDDIWVVSGTSSFEASQTFLAKSTFYGPFSDGSLELDCLSARDTRVAMQVLKRDSSVYALRTISASTECMMLDALKSPQLAQLPLLPFILSNPDEPQLRSRKKGQQYQENVVVPATNSLAHIHLTDQDRVDMDQRLKDTIELYHLNPDQESVLRQVAKSVIYCPGWNETLCSPVVLVHGVYGSGKSLLAAVIIIFLQELVETVNAKREPEEAISFKILVSSMTNVAVDRILQTLLRLGYDQFIRIGSIKKIAKNLLPYTAKARATSNEELKELEAMLEDAQNSEEDQDHIATAIQRFRKADNTLQTVQAAQVVGTTFMSSSFDVFEHLQFPLCLVDESSQLMEPLTIVPLTRFMCQRLVMIGDPLQLPPTLATHADEGKLGQGLDKTLFDRMLQMGYESIMLRTQYRCHPSISAISNRLFYDQRLLNGVTSEDRKPLIPGLPTLLFVDVGGQVGLLMFVERFRLTQLACFQEQKSIRTNSYWNEAEVGITAHLIQSLLSLQVPPSDLGVISLYREQTDKLIEYLTTSGSTANKQVQISTVDAFQGGEKDVIVLSTVRTTESQFMDNQPRINVALTRAKR</sequence>
<dbReference type="AlphaFoldDB" id="A0A1C7NI64"/>
<dbReference type="PANTHER" id="PTHR10887">
    <property type="entry name" value="DNA2/NAM7 HELICASE FAMILY"/>
    <property type="match status" value="1"/>
</dbReference>
<dbReference type="CDD" id="cd18808">
    <property type="entry name" value="SF1_C_Upf1"/>
    <property type="match status" value="1"/>
</dbReference>
<dbReference type="OrthoDB" id="6513042at2759"/>
<feature type="domain" description="5'-3' DNA helicase ZGRF1-like N-terminal" evidence="3">
    <location>
        <begin position="6"/>
        <end position="81"/>
    </location>
</feature>
<accession>A0A1C7NI64</accession>
<dbReference type="Gene3D" id="3.40.50.300">
    <property type="entry name" value="P-loop containing nucleotide triphosphate hydrolases"/>
    <property type="match status" value="2"/>
</dbReference>
<keyword evidence="7" id="KW-1185">Reference proteome</keyword>
<dbReference type="InterPro" id="IPR041677">
    <property type="entry name" value="DNA2/NAM7_AAA_11"/>
</dbReference>
<evidence type="ECO:0000259" key="4">
    <source>
        <dbReference type="Pfam" id="PF13086"/>
    </source>
</evidence>
<feature type="compositionally biased region" description="Low complexity" evidence="2">
    <location>
        <begin position="219"/>
        <end position="244"/>
    </location>
</feature>
<evidence type="ECO:0000313" key="6">
    <source>
        <dbReference type="EMBL" id="OBZ88708.1"/>
    </source>
</evidence>
<dbReference type="GO" id="GO:0004386">
    <property type="term" value="F:helicase activity"/>
    <property type="evidence" value="ECO:0007669"/>
    <property type="project" value="InterPro"/>
</dbReference>